<gene>
    <name evidence="3" type="ORF">MJ956_12535</name>
</gene>
<dbReference type="Proteomes" id="UP001155220">
    <property type="component" value="Unassembled WGS sequence"/>
</dbReference>
<evidence type="ECO:0000256" key="2">
    <source>
        <dbReference type="SAM" id="Phobius"/>
    </source>
</evidence>
<dbReference type="RefSeq" id="WP_253964793.1">
    <property type="nucleotide sequence ID" value="NZ_JALHBS010000074.1"/>
</dbReference>
<evidence type="ECO:0000313" key="3">
    <source>
        <dbReference type="EMBL" id="MCP3055961.1"/>
    </source>
</evidence>
<feature type="transmembrane region" description="Helical" evidence="2">
    <location>
        <begin position="6"/>
        <end position="22"/>
    </location>
</feature>
<proteinExistence type="predicted"/>
<name>A0A9X2KG13_9HYPH</name>
<sequence>MTSYLTDIILMVALVVTALRSGRMYRELRTLRSSESALGAALAEADRSINRAAEAVVVLKHEGVQTLRALEAQIVEAKETTDRLELLVARADWHAKGHGQAARSERVPAAAASECGEGPGGHRLRASLAR</sequence>
<keyword evidence="2" id="KW-1133">Transmembrane helix</keyword>
<protein>
    <submittedName>
        <fullName evidence="3">DUF6468 domain-containing protein</fullName>
    </submittedName>
</protein>
<reference evidence="3" key="1">
    <citation type="submission" date="2022-03" db="EMBL/GenBank/DDBJ databases">
        <title>Aurantimonas Liuensis sp. Nov., isolated from the hadal seawater of the Mariana Trench.</title>
        <authorList>
            <person name="Liu R."/>
        </authorList>
    </citation>
    <scope>NUCLEOTIDE SEQUENCE</scope>
    <source>
        <strain evidence="3">LRZ36</strain>
    </source>
</reference>
<keyword evidence="2" id="KW-0472">Membrane</keyword>
<evidence type="ECO:0000256" key="1">
    <source>
        <dbReference type="SAM" id="MobiDB-lite"/>
    </source>
</evidence>
<accession>A0A9X2KG13</accession>
<dbReference type="AlphaFoldDB" id="A0A9X2KG13"/>
<keyword evidence="2" id="KW-0812">Transmembrane</keyword>
<comment type="caution">
    <text evidence="3">The sequence shown here is derived from an EMBL/GenBank/DDBJ whole genome shotgun (WGS) entry which is preliminary data.</text>
</comment>
<feature type="region of interest" description="Disordered" evidence="1">
    <location>
        <begin position="99"/>
        <end position="130"/>
    </location>
</feature>
<keyword evidence="4" id="KW-1185">Reference proteome</keyword>
<organism evidence="3 4">
    <name type="scientific">Aurantimonas marianensis</name>
    <dbReference type="NCBI Taxonomy" id="2920428"/>
    <lineage>
        <taxon>Bacteria</taxon>
        <taxon>Pseudomonadati</taxon>
        <taxon>Pseudomonadota</taxon>
        <taxon>Alphaproteobacteria</taxon>
        <taxon>Hyphomicrobiales</taxon>
        <taxon>Aurantimonadaceae</taxon>
        <taxon>Aurantimonas</taxon>
    </lineage>
</organism>
<evidence type="ECO:0000313" key="4">
    <source>
        <dbReference type="Proteomes" id="UP001155220"/>
    </source>
</evidence>
<dbReference type="EMBL" id="JALHBS010000074">
    <property type="protein sequence ID" value="MCP3055961.1"/>
    <property type="molecule type" value="Genomic_DNA"/>
</dbReference>